<dbReference type="EMBL" id="BGPR01019699">
    <property type="protein sequence ID" value="GBN82666.1"/>
    <property type="molecule type" value="Genomic_DNA"/>
</dbReference>
<keyword evidence="3" id="KW-1185">Reference proteome</keyword>
<protein>
    <submittedName>
        <fullName evidence="2">Uncharacterized protein</fullName>
    </submittedName>
</protein>
<dbReference type="AlphaFoldDB" id="A0A4Y2S4Y9"/>
<accession>A0A4Y2S4Y9</accession>
<organism evidence="2 3">
    <name type="scientific">Araneus ventricosus</name>
    <name type="common">Orbweaver spider</name>
    <name type="synonym">Epeira ventricosa</name>
    <dbReference type="NCBI Taxonomy" id="182803"/>
    <lineage>
        <taxon>Eukaryota</taxon>
        <taxon>Metazoa</taxon>
        <taxon>Ecdysozoa</taxon>
        <taxon>Arthropoda</taxon>
        <taxon>Chelicerata</taxon>
        <taxon>Arachnida</taxon>
        <taxon>Araneae</taxon>
        <taxon>Araneomorphae</taxon>
        <taxon>Entelegynae</taxon>
        <taxon>Araneoidea</taxon>
        <taxon>Araneidae</taxon>
        <taxon>Araneus</taxon>
    </lineage>
</organism>
<dbReference type="Proteomes" id="UP000499080">
    <property type="component" value="Unassembled WGS sequence"/>
</dbReference>
<reference evidence="2 3" key="1">
    <citation type="journal article" date="2019" name="Sci. Rep.">
        <title>Orb-weaving spider Araneus ventricosus genome elucidates the spidroin gene catalogue.</title>
        <authorList>
            <person name="Kono N."/>
            <person name="Nakamura H."/>
            <person name="Ohtoshi R."/>
            <person name="Moran D.A.P."/>
            <person name="Shinohara A."/>
            <person name="Yoshida Y."/>
            <person name="Fujiwara M."/>
            <person name="Mori M."/>
            <person name="Tomita M."/>
            <person name="Arakawa K."/>
        </authorList>
    </citation>
    <scope>NUCLEOTIDE SEQUENCE [LARGE SCALE GENOMIC DNA]</scope>
</reference>
<proteinExistence type="predicted"/>
<comment type="caution">
    <text evidence="2">The sequence shown here is derived from an EMBL/GenBank/DDBJ whole genome shotgun (WGS) entry which is preliminary data.</text>
</comment>
<dbReference type="EMBL" id="BGPR01019638">
    <property type="protein sequence ID" value="GBN82512.1"/>
    <property type="molecule type" value="Genomic_DNA"/>
</dbReference>
<evidence type="ECO:0000313" key="1">
    <source>
        <dbReference type="EMBL" id="GBN82512.1"/>
    </source>
</evidence>
<evidence type="ECO:0000313" key="2">
    <source>
        <dbReference type="EMBL" id="GBN82666.1"/>
    </source>
</evidence>
<sequence length="120" mass="13507">MTRTMPELAPPSYWRFFAQALEALASCLANPGGLKIHSTYTVVQTDGELATFGRGRESQNLLDVNCSAMPTAKLRHWIKEGPQNLFYAHRRQGWRQRGDREGCAARRGKFCTGYSTVVDK</sequence>
<evidence type="ECO:0000313" key="3">
    <source>
        <dbReference type="Proteomes" id="UP000499080"/>
    </source>
</evidence>
<gene>
    <name evidence="2" type="ORF">AVEN_114499_1</name>
    <name evidence="1" type="ORF">AVEN_68393_1</name>
</gene>
<name>A0A4Y2S4Y9_ARAVE</name>